<dbReference type="PANTHER" id="PTHR23530">
    <property type="entry name" value="TRANSPORT PROTEIN-RELATED"/>
    <property type="match status" value="1"/>
</dbReference>
<dbReference type="Pfam" id="PF07690">
    <property type="entry name" value="MFS_1"/>
    <property type="match status" value="1"/>
</dbReference>
<keyword evidence="1" id="KW-0472">Membrane</keyword>
<feature type="transmembrane region" description="Helical" evidence="1">
    <location>
        <begin position="74"/>
        <end position="92"/>
    </location>
</feature>
<gene>
    <name evidence="2" type="ORF">UX45_C0009G0007</name>
</gene>
<dbReference type="AlphaFoldDB" id="A0A0G1PKU4"/>
<feature type="transmembrane region" description="Helical" evidence="1">
    <location>
        <begin position="305"/>
        <end position="321"/>
    </location>
</feature>
<protein>
    <submittedName>
        <fullName evidence="2">Major facilitator superfamily</fullName>
    </submittedName>
</protein>
<accession>A0A0G1PKU4</accession>
<feature type="transmembrane region" description="Helical" evidence="1">
    <location>
        <begin position="41"/>
        <end position="62"/>
    </location>
</feature>
<dbReference type="InterPro" id="IPR036259">
    <property type="entry name" value="MFS_trans_sf"/>
</dbReference>
<dbReference type="CDD" id="cd06174">
    <property type="entry name" value="MFS"/>
    <property type="match status" value="1"/>
</dbReference>
<name>A0A0G1PKU4_9BACT</name>
<evidence type="ECO:0000313" key="3">
    <source>
        <dbReference type="Proteomes" id="UP000034705"/>
    </source>
</evidence>
<feature type="transmembrane region" description="Helical" evidence="1">
    <location>
        <begin position="12"/>
        <end position="35"/>
    </location>
</feature>
<proteinExistence type="predicted"/>
<dbReference type="InterPro" id="IPR011701">
    <property type="entry name" value="MFS"/>
</dbReference>
<dbReference type="PANTHER" id="PTHR23530:SF1">
    <property type="entry name" value="PERMEASE, MAJOR FACILITATOR SUPERFAMILY-RELATED"/>
    <property type="match status" value="1"/>
</dbReference>
<feature type="transmembrane region" description="Helical" evidence="1">
    <location>
        <begin position="342"/>
        <end position="362"/>
    </location>
</feature>
<feature type="transmembrane region" description="Helical" evidence="1">
    <location>
        <begin position="368"/>
        <end position="388"/>
    </location>
</feature>
<comment type="caution">
    <text evidence="2">The sequence shown here is derived from an EMBL/GenBank/DDBJ whole genome shotgun (WGS) entry which is preliminary data.</text>
</comment>
<dbReference type="InterPro" id="IPR053160">
    <property type="entry name" value="MFS_DHA3_Transporter"/>
</dbReference>
<dbReference type="Proteomes" id="UP000034705">
    <property type="component" value="Unassembled WGS sequence"/>
</dbReference>
<evidence type="ECO:0000256" key="1">
    <source>
        <dbReference type="SAM" id="Phobius"/>
    </source>
</evidence>
<feature type="transmembrane region" description="Helical" evidence="1">
    <location>
        <begin position="217"/>
        <end position="235"/>
    </location>
</feature>
<feature type="transmembrane region" description="Helical" evidence="1">
    <location>
        <begin position="281"/>
        <end position="299"/>
    </location>
</feature>
<dbReference type="SUPFAM" id="SSF103473">
    <property type="entry name" value="MFS general substrate transporter"/>
    <property type="match status" value="1"/>
</dbReference>
<feature type="transmembrane region" description="Helical" evidence="1">
    <location>
        <begin position="165"/>
        <end position="188"/>
    </location>
</feature>
<organism evidence="2 3">
    <name type="scientific">Candidatus Uhrbacteria bacterium GW2011_GWF2_46_218</name>
    <dbReference type="NCBI Taxonomy" id="1619001"/>
    <lineage>
        <taxon>Bacteria</taxon>
        <taxon>Candidatus Uhriibacteriota</taxon>
    </lineage>
</organism>
<sequence length="395" mass="44980">MFFTNKVTHNPRLLFWGRVLVEAKTLSAVIVMFYLHRDVNLNQVFYLSIVWSLTSLATEVPSGYLADHIGRKRTILLGVILLFVSQFLMFFAHGFWQFVLSFIFLSSSFSCFSGTEEALLYESLKEMGQEREMNTRNGKLLSARSLPDIFLPVIGAFVAKDLLESQFQILMTANMMMTIIAFLIFCSLTEPQHIQEVKKQETGIFAQSIKTICGEPWLLKVAFNKLLVFIAVFIAWRMTQPLLSQYGFGVEMLGIFYVIFQGLEFCASWFAGWIECRVKTAHLITTSTMAIMTLLTLAMISPHPWIVFFSFAIGLPLYGLRDPVFSRAVNKRIQSKSRATTLSNLNVIKGVLDIPFLFLAGWLSTFSLLYPLVLSVCLCFIALIFFPIRSRELES</sequence>
<keyword evidence="1" id="KW-1133">Transmembrane helix</keyword>
<feature type="transmembrane region" description="Helical" evidence="1">
    <location>
        <begin position="255"/>
        <end position="274"/>
    </location>
</feature>
<reference evidence="2 3" key="1">
    <citation type="journal article" date="2015" name="Nature">
        <title>rRNA introns, odd ribosomes, and small enigmatic genomes across a large radiation of phyla.</title>
        <authorList>
            <person name="Brown C.T."/>
            <person name="Hug L.A."/>
            <person name="Thomas B.C."/>
            <person name="Sharon I."/>
            <person name="Castelle C.J."/>
            <person name="Singh A."/>
            <person name="Wilkins M.J."/>
            <person name="Williams K.H."/>
            <person name="Banfield J.F."/>
        </authorList>
    </citation>
    <scope>NUCLEOTIDE SEQUENCE [LARGE SCALE GENOMIC DNA]</scope>
</reference>
<dbReference type="Gene3D" id="1.20.1250.20">
    <property type="entry name" value="MFS general substrate transporter like domains"/>
    <property type="match status" value="1"/>
</dbReference>
<keyword evidence="1" id="KW-0812">Transmembrane</keyword>
<dbReference type="GO" id="GO:0022857">
    <property type="term" value="F:transmembrane transporter activity"/>
    <property type="evidence" value="ECO:0007669"/>
    <property type="project" value="InterPro"/>
</dbReference>
<dbReference type="EMBL" id="LCMG01000009">
    <property type="protein sequence ID" value="KKU33439.1"/>
    <property type="molecule type" value="Genomic_DNA"/>
</dbReference>
<evidence type="ECO:0000313" key="2">
    <source>
        <dbReference type="EMBL" id="KKU33439.1"/>
    </source>
</evidence>